<feature type="transmembrane region" description="Helical" evidence="2">
    <location>
        <begin position="42"/>
        <end position="62"/>
    </location>
</feature>
<dbReference type="Proteomes" id="UP000326060">
    <property type="component" value="Unassembled WGS sequence"/>
</dbReference>
<gene>
    <name evidence="3" type="ORF">EMB92_02435</name>
</gene>
<evidence type="ECO:0000313" key="3">
    <source>
        <dbReference type="EMBL" id="KAA8817441.1"/>
    </source>
</evidence>
<dbReference type="RefSeq" id="WP_150393656.1">
    <property type="nucleotide sequence ID" value="NZ_RZJP01000001.1"/>
</dbReference>
<dbReference type="EMBL" id="RZJP01000001">
    <property type="protein sequence ID" value="KAA8817441.1"/>
    <property type="molecule type" value="Genomic_DNA"/>
</dbReference>
<feature type="region of interest" description="Disordered" evidence="1">
    <location>
        <begin position="1"/>
        <end position="36"/>
    </location>
</feature>
<dbReference type="AlphaFoldDB" id="A0A5M9ZE77"/>
<reference evidence="3 4" key="1">
    <citation type="journal article" date="2019" name="Syst. Appl. Microbiol.">
        <title>Characterization of Bifidobacterium species in feaces of the Egyptian fruit bat: Description of B. vespertilionis sp. nov. and B. rousetti sp. nov.</title>
        <authorList>
            <person name="Modesto M."/>
            <person name="Satti M."/>
            <person name="Watanabe K."/>
            <person name="Puglisi E."/>
            <person name="Morelli L."/>
            <person name="Huang C.-H."/>
            <person name="Liou J.-S."/>
            <person name="Miyashita M."/>
            <person name="Tamura T."/>
            <person name="Saito S."/>
            <person name="Mori K."/>
            <person name="Huang L."/>
            <person name="Sciavilla P."/>
            <person name="Sandri C."/>
            <person name="Spiezio C."/>
            <person name="Vitali F."/>
            <person name="Cavalieri D."/>
            <person name="Perpetuini G."/>
            <person name="Tofalo R."/>
            <person name="Bonetti A."/>
            <person name="Arita M."/>
            <person name="Mattarelli P."/>
        </authorList>
    </citation>
    <scope>NUCLEOTIDE SEQUENCE [LARGE SCALE GENOMIC DNA]</scope>
    <source>
        <strain evidence="3 4">RST27</strain>
    </source>
</reference>
<keyword evidence="2" id="KW-1133">Transmembrane helix</keyword>
<comment type="caution">
    <text evidence="3">The sequence shown here is derived from an EMBL/GenBank/DDBJ whole genome shotgun (WGS) entry which is preliminary data.</text>
</comment>
<protein>
    <submittedName>
        <fullName evidence="3">Uncharacterized protein</fullName>
    </submittedName>
</protein>
<accession>A0A5M9ZE77</accession>
<evidence type="ECO:0000256" key="1">
    <source>
        <dbReference type="SAM" id="MobiDB-lite"/>
    </source>
</evidence>
<evidence type="ECO:0000256" key="2">
    <source>
        <dbReference type="SAM" id="Phobius"/>
    </source>
</evidence>
<organism evidence="3 4">
    <name type="scientific">Bifidobacterium callitrichos</name>
    <dbReference type="NCBI Taxonomy" id="762209"/>
    <lineage>
        <taxon>Bacteria</taxon>
        <taxon>Bacillati</taxon>
        <taxon>Actinomycetota</taxon>
        <taxon>Actinomycetes</taxon>
        <taxon>Bifidobacteriales</taxon>
        <taxon>Bifidobacteriaceae</taxon>
        <taxon>Bifidobacterium</taxon>
    </lineage>
</organism>
<proteinExistence type="predicted"/>
<evidence type="ECO:0000313" key="4">
    <source>
        <dbReference type="Proteomes" id="UP000326060"/>
    </source>
</evidence>
<keyword evidence="2" id="KW-0472">Membrane</keyword>
<sequence>MKSCNDPTVMSDRPAQPHGCAAGREGSEPSGLFNDKEKDMPWWVDVAYVVGTIVIFVLFDLFGKWVDKL</sequence>
<name>A0A5M9ZE77_9BIFI</name>
<keyword evidence="2" id="KW-0812">Transmembrane</keyword>